<dbReference type="AlphaFoldDB" id="Q12QL5"/>
<dbReference type="Proteomes" id="UP000001982">
    <property type="component" value="Chromosome"/>
</dbReference>
<sequence length="296" mass="33244">MDVFSANQSAQGIVEEAQQANALDHPAAFEIPRSAVIDIKDSISGRTYPLFIKLPKSYRSQPNKRYPVIYLTDSWYSFQIVSGATRFPMNFNKMDEAIIVAISYSEGSRGSSSRNRDYTPSVNPAWKDITGGAAAHRDFIETTVFDYVERHYRAEAGSRIFVGNSFGGLFGTYVLMSKPEMFDSYILGSPSYWWDKGYIFELEKQFRKSAKPVSAKVFIGIGELEKKVNGVGEDMVKEAQAFYDLMQQWSSRPQTKLLIIPEADHQTAFPTTAIHGLQWILGKCPPKGNCLQGNLN</sequence>
<dbReference type="InterPro" id="IPR052558">
    <property type="entry name" value="Siderophore_Hydrolase_D"/>
</dbReference>
<dbReference type="InterPro" id="IPR000801">
    <property type="entry name" value="Esterase-like"/>
</dbReference>
<dbReference type="PANTHER" id="PTHR40841">
    <property type="entry name" value="SIDEROPHORE TRIACETYLFUSARININE C ESTERASE"/>
    <property type="match status" value="1"/>
</dbReference>
<dbReference type="SMR" id="Q12QL5"/>
<dbReference type="EMBL" id="CP000302">
    <property type="protein sequence ID" value="ABE54261.1"/>
    <property type="molecule type" value="Genomic_DNA"/>
</dbReference>
<proteinExistence type="inferred from homology"/>
<dbReference type="KEGG" id="sdn:Sden_0973"/>
<accession>Q12QL5</accession>
<comment type="similarity">
    <text evidence="1">Belongs to the esterase D family.</text>
</comment>
<organism evidence="3 4">
    <name type="scientific">Shewanella denitrificans (strain OS217 / ATCC BAA-1090 / DSM 15013)</name>
    <dbReference type="NCBI Taxonomy" id="318161"/>
    <lineage>
        <taxon>Bacteria</taxon>
        <taxon>Pseudomonadati</taxon>
        <taxon>Pseudomonadota</taxon>
        <taxon>Gammaproteobacteria</taxon>
        <taxon>Alteromonadales</taxon>
        <taxon>Shewanellaceae</taxon>
        <taxon>Shewanella</taxon>
    </lineage>
</organism>
<dbReference type="OrthoDB" id="6381520at2"/>
<evidence type="ECO:0000256" key="1">
    <source>
        <dbReference type="ARBA" id="ARBA00005622"/>
    </source>
</evidence>
<dbReference type="ESTHER" id="shedo-q12ql5">
    <property type="family name" value="A85-IroE-IroD-Fes-Yiel"/>
</dbReference>
<dbReference type="InterPro" id="IPR029058">
    <property type="entry name" value="AB_hydrolase_fold"/>
</dbReference>
<name>Q12QL5_SHEDO</name>
<dbReference type="HOGENOM" id="CLU_039834_0_2_6"/>
<evidence type="ECO:0000313" key="3">
    <source>
        <dbReference type="EMBL" id="ABE54261.1"/>
    </source>
</evidence>
<dbReference type="GO" id="GO:0016788">
    <property type="term" value="F:hydrolase activity, acting on ester bonds"/>
    <property type="evidence" value="ECO:0007669"/>
    <property type="project" value="TreeGrafter"/>
</dbReference>
<reference evidence="3 4" key="1">
    <citation type="submission" date="2006-03" db="EMBL/GenBank/DDBJ databases">
        <title>Complete sequence of Shewanella denitrificans OS217.</title>
        <authorList>
            <consortium name="US DOE Joint Genome Institute"/>
            <person name="Copeland A."/>
            <person name="Lucas S."/>
            <person name="Lapidus A."/>
            <person name="Barry K."/>
            <person name="Detter J.C."/>
            <person name="Glavina del Rio T."/>
            <person name="Hammon N."/>
            <person name="Israni S."/>
            <person name="Dalin E."/>
            <person name="Tice H."/>
            <person name="Pitluck S."/>
            <person name="Brettin T."/>
            <person name="Bruce D."/>
            <person name="Han C."/>
            <person name="Tapia R."/>
            <person name="Gilna P."/>
            <person name="Kiss H."/>
            <person name="Schmutz J."/>
            <person name="Larimer F."/>
            <person name="Land M."/>
            <person name="Hauser L."/>
            <person name="Kyrpides N."/>
            <person name="Lykidis A."/>
            <person name="Richardson P."/>
        </authorList>
    </citation>
    <scope>NUCLEOTIDE SEQUENCE [LARGE SCALE GENOMIC DNA]</scope>
    <source>
        <strain evidence="4">OS217 / ATCC BAA-1090 / DSM 15013</strain>
    </source>
</reference>
<keyword evidence="2" id="KW-0378">Hydrolase</keyword>
<dbReference type="eggNOG" id="COG2819">
    <property type="taxonomic scope" value="Bacteria"/>
</dbReference>
<protein>
    <submittedName>
        <fullName evidence="3">Putative esterase</fullName>
    </submittedName>
</protein>
<dbReference type="DNASU" id="4016743"/>
<gene>
    <name evidence="3" type="ordered locus">Sden_0973</name>
</gene>
<keyword evidence="4" id="KW-1185">Reference proteome</keyword>
<dbReference type="STRING" id="318161.Sden_0973"/>
<dbReference type="SUPFAM" id="SSF53474">
    <property type="entry name" value="alpha/beta-Hydrolases"/>
    <property type="match status" value="1"/>
</dbReference>
<evidence type="ECO:0000256" key="2">
    <source>
        <dbReference type="ARBA" id="ARBA00022801"/>
    </source>
</evidence>
<dbReference type="PANTHER" id="PTHR40841:SF2">
    <property type="entry name" value="SIDEROPHORE-DEGRADING ESTERASE (EUROFUNG)"/>
    <property type="match status" value="1"/>
</dbReference>
<evidence type="ECO:0000313" key="4">
    <source>
        <dbReference type="Proteomes" id="UP000001982"/>
    </source>
</evidence>
<dbReference type="Pfam" id="PF00756">
    <property type="entry name" value="Esterase"/>
    <property type="match status" value="1"/>
</dbReference>
<dbReference type="Gene3D" id="3.40.50.1820">
    <property type="entry name" value="alpha/beta hydrolase"/>
    <property type="match status" value="1"/>
</dbReference>